<feature type="domain" description="FAD-binding" evidence="4">
    <location>
        <begin position="7"/>
        <end position="178"/>
    </location>
</feature>
<keyword evidence="3" id="KW-0560">Oxidoreductase</keyword>
<dbReference type="Gene3D" id="3.50.50.60">
    <property type="entry name" value="FAD/NAD(P)-binding domain"/>
    <property type="match status" value="1"/>
</dbReference>
<reference evidence="6" key="1">
    <citation type="submission" date="2023-03" db="EMBL/GenBank/DDBJ databases">
        <title>Complete genome of Cladonia borealis.</title>
        <authorList>
            <person name="Park H."/>
        </authorList>
    </citation>
    <scope>NUCLEOTIDE SEQUENCE</scope>
    <source>
        <strain evidence="6">ANT050790</strain>
    </source>
</reference>
<evidence type="ECO:0008006" key="8">
    <source>
        <dbReference type="Google" id="ProtNLM"/>
    </source>
</evidence>
<comment type="caution">
    <text evidence="6">The sequence shown here is derived from an EMBL/GenBank/DDBJ whole genome shotgun (WGS) entry which is preliminary data.</text>
</comment>
<evidence type="ECO:0000256" key="1">
    <source>
        <dbReference type="ARBA" id="ARBA00022630"/>
    </source>
</evidence>
<dbReference type="InterPro" id="IPR053212">
    <property type="entry name" value="DHP_3-monooxygenase"/>
</dbReference>
<dbReference type="InterPro" id="IPR054707">
    <property type="entry name" value="DhpH_subs-bd"/>
</dbReference>
<dbReference type="SUPFAM" id="SSF51905">
    <property type="entry name" value="FAD/NAD(P)-binding domain"/>
    <property type="match status" value="1"/>
</dbReference>
<dbReference type="GO" id="GO:0016491">
    <property type="term" value="F:oxidoreductase activity"/>
    <property type="evidence" value="ECO:0007669"/>
    <property type="project" value="UniProtKB-KW"/>
</dbReference>
<evidence type="ECO:0000256" key="2">
    <source>
        <dbReference type="ARBA" id="ARBA00022827"/>
    </source>
</evidence>
<keyword evidence="7" id="KW-1185">Reference proteome</keyword>
<dbReference type="PANTHER" id="PTHR47469">
    <property type="entry name" value="MONOOXYGENASE-LIKE"/>
    <property type="match status" value="1"/>
</dbReference>
<dbReference type="SUPFAM" id="SSF54373">
    <property type="entry name" value="FAD-linked reductases, C-terminal domain"/>
    <property type="match status" value="1"/>
</dbReference>
<evidence type="ECO:0000256" key="3">
    <source>
        <dbReference type="ARBA" id="ARBA00023002"/>
    </source>
</evidence>
<protein>
    <recommendedName>
        <fullName evidence="8">FAD-binding domain-containing protein</fullName>
    </recommendedName>
</protein>
<dbReference type="GO" id="GO:0071949">
    <property type="term" value="F:FAD binding"/>
    <property type="evidence" value="ECO:0007669"/>
    <property type="project" value="InterPro"/>
</dbReference>
<dbReference type="Pfam" id="PF01494">
    <property type="entry name" value="FAD_binding_3"/>
    <property type="match status" value="1"/>
</dbReference>
<evidence type="ECO:0000313" key="6">
    <source>
        <dbReference type="EMBL" id="KAK0514584.1"/>
    </source>
</evidence>
<keyword evidence="1" id="KW-0285">Flavoprotein</keyword>
<name>A0AA39R6F2_9LECA</name>
<accession>A0AA39R6F2</accession>
<dbReference type="EMBL" id="JAFEKC020000005">
    <property type="protein sequence ID" value="KAK0514584.1"/>
    <property type="molecule type" value="Genomic_DNA"/>
</dbReference>
<gene>
    <name evidence="6" type="ORF">JMJ35_003201</name>
</gene>
<proteinExistence type="predicted"/>
<dbReference type="PANTHER" id="PTHR47469:SF2">
    <property type="entry name" value="OS06G0597600 PROTEIN"/>
    <property type="match status" value="1"/>
</dbReference>
<dbReference type="AlphaFoldDB" id="A0AA39R6F2"/>
<feature type="domain" description="2,6-dihydroxypyridine 3-monooxygenase substrate binding" evidence="5">
    <location>
        <begin position="223"/>
        <end position="352"/>
    </location>
</feature>
<keyword evidence="2" id="KW-0274">FAD</keyword>
<dbReference type="InterPro" id="IPR002938">
    <property type="entry name" value="FAD-bd"/>
</dbReference>
<sequence>MDGRPKTVLIVSGSLAGLMAGIDLKDLGHQVRIFERYPATRMEGQGAGITAQTDVQQFFKDCGLSEPPYSVYSPSLQIIKRDGSVKSTWNLEFENTSWNTLYHRLRAAFDGRLSEYCRQALDIKQKKGGNGVYEHGKTVTDVKFDDKGATLYFEDVDGGQGSTTADLVVAADGKFTSLAHERKYSDSYARVQRPARRYYHKWWSDYHSCSILRNRAPHVQRQYSGYVAWRGMVIEREISDESRKVFGQKMTFCAAKRSYILMYTIPGDKGSLEPGERLLNYVWYCNHAESSVELADLITDVNGHRHHKTLPSGGVRDEIWSKQKALVKEILAPPFAELVTETSQPFVATISDTISPRASFGDGKLLLVGDVLAGFRPNAALSTNQAAFDAVLLAKFVKGEMTEREWERAVLRYANVSAARSRVIGTYFQGGWDTFLGTLVRYGVALLW</sequence>
<evidence type="ECO:0000313" key="7">
    <source>
        <dbReference type="Proteomes" id="UP001166286"/>
    </source>
</evidence>
<dbReference type="Proteomes" id="UP001166286">
    <property type="component" value="Unassembled WGS sequence"/>
</dbReference>
<dbReference type="Gene3D" id="3.30.9.60">
    <property type="match status" value="1"/>
</dbReference>
<dbReference type="Pfam" id="PF22607">
    <property type="entry name" value="FAD_binding-like"/>
    <property type="match status" value="1"/>
</dbReference>
<evidence type="ECO:0000259" key="5">
    <source>
        <dbReference type="Pfam" id="PF22607"/>
    </source>
</evidence>
<dbReference type="InterPro" id="IPR036188">
    <property type="entry name" value="FAD/NAD-bd_sf"/>
</dbReference>
<evidence type="ECO:0000259" key="4">
    <source>
        <dbReference type="Pfam" id="PF01494"/>
    </source>
</evidence>
<organism evidence="6 7">
    <name type="scientific">Cladonia borealis</name>
    <dbReference type="NCBI Taxonomy" id="184061"/>
    <lineage>
        <taxon>Eukaryota</taxon>
        <taxon>Fungi</taxon>
        <taxon>Dikarya</taxon>
        <taxon>Ascomycota</taxon>
        <taxon>Pezizomycotina</taxon>
        <taxon>Lecanoromycetes</taxon>
        <taxon>OSLEUM clade</taxon>
        <taxon>Lecanoromycetidae</taxon>
        <taxon>Lecanorales</taxon>
        <taxon>Lecanorineae</taxon>
        <taxon>Cladoniaceae</taxon>
        <taxon>Cladonia</taxon>
    </lineage>
</organism>